<comment type="caution">
    <text evidence="2">The sequence shown here is derived from an EMBL/GenBank/DDBJ whole genome shotgun (WGS) entry which is preliminary data.</text>
</comment>
<reference evidence="3" key="1">
    <citation type="journal article" date="2019" name="Int. J. Syst. Evol. Microbiol.">
        <title>The Global Catalogue of Microorganisms (GCM) 10K type strain sequencing project: providing services to taxonomists for standard genome sequencing and annotation.</title>
        <authorList>
            <consortium name="The Broad Institute Genomics Platform"/>
            <consortium name="The Broad Institute Genome Sequencing Center for Infectious Disease"/>
            <person name="Wu L."/>
            <person name="Ma J."/>
        </authorList>
    </citation>
    <scope>NUCLEOTIDE SEQUENCE [LARGE SCALE GENOMIC DNA]</scope>
    <source>
        <strain evidence="3">CGMCC 1.6960</strain>
    </source>
</reference>
<keyword evidence="1" id="KW-0812">Transmembrane</keyword>
<keyword evidence="3" id="KW-1185">Reference proteome</keyword>
<name>A0ABQ2KC84_9MICO</name>
<sequence length="56" mass="5864">MLGIALMIACCLVSGFDAVRTMRDGRDPERRLRWFLVAAGLLVAGGICVAVGSALA</sequence>
<dbReference type="Proteomes" id="UP000626982">
    <property type="component" value="Unassembled WGS sequence"/>
</dbReference>
<evidence type="ECO:0000313" key="3">
    <source>
        <dbReference type="Proteomes" id="UP000626982"/>
    </source>
</evidence>
<accession>A0ABQ2KC84</accession>
<gene>
    <name evidence="2" type="ORF">GCM10010968_01180</name>
</gene>
<evidence type="ECO:0000313" key="2">
    <source>
        <dbReference type="EMBL" id="GGN77059.1"/>
    </source>
</evidence>
<evidence type="ECO:0000256" key="1">
    <source>
        <dbReference type="SAM" id="Phobius"/>
    </source>
</evidence>
<feature type="transmembrane region" description="Helical" evidence="1">
    <location>
        <begin position="34"/>
        <end position="55"/>
    </location>
</feature>
<organism evidence="2 3">
    <name type="scientific">Agrococcus terreus</name>
    <dbReference type="NCBI Taxonomy" id="574649"/>
    <lineage>
        <taxon>Bacteria</taxon>
        <taxon>Bacillati</taxon>
        <taxon>Actinomycetota</taxon>
        <taxon>Actinomycetes</taxon>
        <taxon>Micrococcales</taxon>
        <taxon>Microbacteriaceae</taxon>
        <taxon>Agrococcus</taxon>
    </lineage>
</organism>
<proteinExistence type="predicted"/>
<keyword evidence="1" id="KW-0472">Membrane</keyword>
<protein>
    <submittedName>
        <fullName evidence="2">Uncharacterized protein</fullName>
    </submittedName>
</protein>
<dbReference type="EMBL" id="BMLM01000001">
    <property type="protein sequence ID" value="GGN77059.1"/>
    <property type="molecule type" value="Genomic_DNA"/>
</dbReference>
<keyword evidence="1" id="KW-1133">Transmembrane helix</keyword>